<evidence type="ECO:0000313" key="1">
    <source>
        <dbReference type="EMBL" id="KAI8018422.1"/>
    </source>
</evidence>
<evidence type="ECO:0000313" key="2">
    <source>
        <dbReference type="Proteomes" id="UP001060215"/>
    </source>
</evidence>
<keyword evidence="2" id="KW-1185">Reference proteome</keyword>
<gene>
    <name evidence="1" type="ORF">LOK49_LG04G03771</name>
</gene>
<name>A0ACC0HXW0_9ERIC</name>
<organism evidence="1 2">
    <name type="scientific">Camellia lanceoleosa</name>
    <dbReference type="NCBI Taxonomy" id="1840588"/>
    <lineage>
        <taxon>Eukaryota</taxon>
        <taxon>Viridiplantae</taxon>
        <taxon>Streptophyta</taxon>
        <taxon>Embryophyta</taxon>
        <taxon>Tracheophyta</taxon>
        <taxon>Spermatophyta</taxon>
        <taxon>Magnoliopsida</taxon>
        <taxon>eudicotyledons</taxon>
        <taxon>Gunneridae</taxon>
        <taxon>Pentapetalae</taxon>
        <taxon>asterids</taxon>
        <taxon>Ericales</taxon>
        <taxon>Theaceae</taxon>
        <taxon>Camellia</taxon>
    </lineage>
</organism>
<comment type="caution">
    <text evidence="1">The sequence shown here is derived from an EMBL/GenBank/DDBJ whole genome shotgun (WGS) entry which is preliminary data.</text>
</comment>
<dbReference type="Proteomes" id="UP001060215">
    <property type="component" value="Chromosome 2"/>
</dbReference>
<dbReference type="EMBL" id="CM045759">
    <property type="protein sequence ID" value="KAI8018422.1"/>
    <property type="molecule type" value="Genomic_DNA"/>
</dbReference>
<reference evidence="1 2" key="1">
    <citation type="journal article" date="2022" name="Plant J.">
        <title>Chromosome-level genome of Camellia lanceoleosa provides a valuable resource for understanding genome evolution and self-incompatibility.</title>
        <authorList>
            <person name="Gong W."/>
            <person name="Xiao S."/>
            <person name="Wang L."/>
            <person name="Liao Z."/>
            <person name="Chang Y."/>
            <person name="Mo W."/>
            <person name="Hu G."/>
            <person name="Li W."/>
            <person name="Zhao G."/>
            <person name="Zhu H."/>
            <person name="Hu X."/>
            <person name="Ji K."/>
            <person name="Xiang X."/>
            <person name="Song Q."/>
            <person name="Yuan D."/>
            <person name="Jin S."/>
            <person name="Zhang L."/>
        </authorList>
    </citation>
    <scope>NUCLEOTIDE SEQUENCE [LARGE SCALE GENOMIC DNA]</scope>
    <source>
        <strain evidence="1">SQ_2022a</strain>
    </source>
</reference>
<protein>
    <submittedName>
        <fullName evidence="1">GDSL esterase/lipase</fullName>
    </submittedName>
</protein>
<proteinExistence type="predicted"/>
<accession>A0ACC0HXW0</accession>
<sequence>MKSRSSIWALGWLLFFTLVVGENGIVANSSNSKCDGSRDCKFPAIFNFGDSHSDTGTTSAVFDSLGAPRGMSFPDLPGRACDGRLIIDFIAEDLGLPYLNSPEDTIGSNFTHGANFATGSTMINPDVIYGSTVPFHLDVQVSQFFQLKSHAIAQHEQLRNHSLNNPPIQNNLPEPKVFSKALYTIDIGSNDKLDNLSISKNMNQFSNSVQRLLRGGAKYLWIHNIGPASCTPSGHNTCKNKPGCVLDQSGCDIKSSKSIQEFNKQLKDTVYKLRAQYPDAVITYVDIYSAKHRLIVNAKNYAPAAPFPEAEPVAAEEESKKEATGARSSSGAVSAEVEDVSYGSSLSHSISLFFFVFPNWPIFNYVLHRCQHLNSILQVQLRFAILNLEWVGCGRRTKPRRIIQTLDLTIDAPPQRSSNSTAQLKKSSPANSSESVRKPSRFSGTVLEAAEAFDLSNKDKRSIENLQLQLAPRRVWMASSIHRGRCRLTLEDPHTEDLSQEVRGFIFSRILVRFEMGGVAGHPSCAFPAIYSFGDNNSDTGEHAVMFADVGLPNGQTFFHSPSGRYSDGRVIIDFIAEAFGFPFLSAYLDSYKTNYRRGANFALGGSAIRGGHGFSHTSFLQQFLNGRYEARHFVIHNIGPFGCLPYHIKSYQKKISTYALDQYGCVKVLNKAVQEFNRQLKLKIAEARKANPNATITYVDVYSAKYNLISNAKNLGIHVCEKDERVYCNYCKTSVVDFHRSCPNCFYDLCRTCCREVRDGHLQGAWSNLAGLFMEAGDLNRSLQYYKEAVKIKPAFPDAYMNLGSVYKALGMPQEAIVCYQRALQSRPDYAMAYGNLASIYYEQGKLDMAILHYKRAIAYSISCYNEVLRIDPLAADGLVNRGNTYKEIGRVNETMAEAHANLASAYKDRMGKVIFLDANLITDLSGHTNGLIL</sequence>